<keyword evidence="6" id="KW-1185">Reference proteome</keyword>
<protein>
    <recommendedName>
        <fullName evidence="4">Crinkler effector protein N-terminal domain-containing protein</fullName>
    </recommendedName>
</protein>
<evidence type="ECO:0000256" key="1">
    <source>
        <dbReference type="ARBA" id="ARBA00004340"/>
    </source>
</evidence>
<dbReference type="EMBL" id="DS566102">
    <property type="status" value="NOT_ANNOTATED_CDS"/>
    <property type="molecule type" value="Genomic_DNA"/>
</dbReference>
<dbReference type="Proteomes" id="UP000005238">
    <property type="component" value="Unassembled WGS sequence"/>
</dbReference>
<sequence>MAVEQKFVMLCLAVGSGKIVTARIESFLKVGDLINLLKEKHPSIVPCEAADVTLWVAKKKDGSGWLKSNDVHKLVQGDDIMKIHQNKMHVAYRLSNAVFGFPEEDDADAEDGAIHMLVAVPDLESRESAKEPHPARKRRWDVLNDLLESNKRAKSDPAEASTDFPYDEVNNIVQVGSYEQPWKPIPDENLEVVQEYLAMLTEALGSSLCANERKHYILPVLTYARIWDQVTISGNRVHGQVTFDFVIERGSKRVCVVEAKRDHFRQGQARAYVGGEALMDVEGLTEVYCVVTNFVEWRFSRSVDGKLERDAVMMSSGNPGALKVVAGKIYAMLSEDE</sequence>
<evidence type="ECO:0000313" key="5">
    <source>
        <dbReference type="EnsemblProtists" id="Phyra84180"/>
    </source>
</evidence>
<evidence type="ECO:0000259" key="4">
    <source>
        <dbReference type="Pfam" id="PF20147"/>
    </source>
</evidence>
<accession>H3H1P3</accession>
<dbReference type="VEuPathDB" id="FungiDB:KRP22_13744"/>
<organism evidence="5 6">
    <name type="scientific">Phytophthora ramorum</name>
    <name type="common">Sudden oak death agent</name>
    <dbReference type="NCBI Taxonomy" id="164328"/>
    <lineage>
        <taxon>Eukaryota</taxon>
        <taxon>Sar</taxon>
        <taxon>Stramenopiles</taxon>
        <taxon>Oomycota</taxon>
        <taxon>Peronosporomycetes</taxon>
        <taxon>Peronosporales</taxon>
        <taxon>Peronosporaceae</taxon>
        <taxon>Phytophthora</taxon>
    </lineage>
</organism>
<dbReference type="GO" id="GO:0005576">
    <property type="term" value="C:extracellular region"/>
    <property type="evidence" value="ECO:0007669"/>
    <property type="project" value="UniProtKB-SubCell"/>
</dbReference>
<dbReference type="EnsemblProtists" id="Phyra84180">
    <property type="protein sequence ID" value="Phyra84180"/>
    <property type="gene ID" value="Phyra84180"/>
</dbReference>
<dbReference type="eggNOG" id="ENOG502RRZD">
    <property type="taxonomic scope" value="Eukaryota"/>
</dbReference>
<dbReference type="AlphaFoldDB" id="H3H1P3"/>
<dbReference type="VEuPathDB" id="FungiDB:KRP23_2850"/>
<dbReference type="GO" id="GO:0043657">
    <property type="term" value="C:host cell"/>
    <property type="evidence" value="ECO:0007669"/>
    <property type="project" value="UniProtKB-SubCell"/>
</dbReference>
<reference evidence="6" key="1">
    <citation type="journal article" date="2006" name="Science">
        <title>Phytophthora genome sequences uncover evolutionary origins and mechanisms of pathogenesis.</title>
        <authorList>
            <person name="Tyler B.M."/>
            <person name="Tripathy S."/>
            <person name="Zhang X."/>
            <person name="Dehal P."/>
            <person name="Jiang R.H."/>
            <person name="Aerts A."/>
            <person name="Arredondo F.D."/>
            <person name="Baxter L."/>
            <person name="Bensasson D."/>
            <person name="Beynon J.L."/>
            <person name="Chapman J."/>
            <person name="Damasceno C.M."/>
            <person name="Dorrance A.E."/>
            <person name="Dou D."/>
            <person name="Dickerman A.W."/>
            <person name="Dubchak I.L."/>
            <person name="Garbelotto M."/>
            <person name="Gijzen M."/>
            <person name="Gordon S.G."/>
            <person name="Govers F."/>
            <person name="Grunwald N.J."/>
            <person name="Huang W."/>
            <person name="Ivors K.L."/>
            <person name="Jones R.W."/>
            <person name="Kamoun S."/>
            <person name="Krampis K."/>
            <person name="Lamour K.H."/>
            <person name="Lee M.K."/>
            <person name="McDonald W.H."/>
            <person name="Medina M."/>
            <person name="Meijer H.J."/>
            <person name="Nordberg E.K."/>
            <person name="Maclean D.J."/>
            <person name="Ospina-Giraldo M.D."/>
            <person name="Morris P.F."/>
            <person name="Phuntumart V."/>
            <person name="Putnam N.H."/>
            <person name="Rash S."/>
            <person name="Rose J.K."/>
            <person name="Sakihama Y."/>
            <person name="Salamov A.A."/>
            <person name="Savidor A."/>
            <person name="Scheuring C.F."/>
            <person name="Smith B.M."/>
            <person name="Sobral B.W."/>
            <person name="Terry A."/>
            <person name="Torto-Alalibo T.A."/>
            <person name="Win J."/>
            <person name="Xu Z."/>
            <person name="Zhang H."/>
            <person name="Grigoriev I.V."/>
            <person name="Rokhsar D.S."/>
            <person name="Boore J.L."/>
        </authorList>
    </citation>
    <scope>NUCLEOTIDE SEQUENCE [LARGE SCALE GENOMIC DNA]</scope>
    <source>
        <strain evidence="6">Pr102</strain>
    </source>
</reference>
<evidence type="ECO:0000256" key="2">
    <source>
        <dbReference type="ARBA" id="ARBA00004613"/>
    </source>
</evidence>
<name>H3H1P3_PHYRM</name>
<dbReference type="InParanoid" id="H3H1P3"/>
<dbReference type="InterPro" id="IPR045379">
    <property type="entry name" value="Crinkler_N"/>
</dbReference>
<proteinExistence type="predicted"/>
<dbReference type="Pfam" id="PF20147">
    <property type="entry name" value="Crinkler"/>
    <property type="match status" value="1"/>
</dbReference>
<keyword evidence="3" id="KW-0964">Secreted</keyword>
<evidence type="ECO:0000256" key="3">
    <source>
        <dbReference type="ARBA" id="ARBA00022525"/>
    </source>
</evidence>
<comment type="subcellular location">
    <subcellularLocation>
        <location evidence="1">Host cell</location>
    </subcellularLocation>
    <subcellularLocation>
        <location evidence="2">Secreted</location>
    </subcellularLocation>
</comment>
<dbReference type="VEuPathDB" id="FungiDB:KRP22_13748"/>
<reference evidence="5" key="2">
    <citation type="submission" date="2015-06" db="UniProtKB">
        <authorList>
            <consortium name="EnsemblProtists"/>
        </authorList>
    </citation>
    <scope>IDENTIFICATION</scope>
    <source>
        <strain evidence="5">Pr102</strain>
    </source>
</reference>
<feature type="domain" description="Crinkler effector protein N-terminal" evidence="4">
    <location>
        <begin position="10"/>
        <end position="118"/>
    </location>
</feature>
<evidence type="ECO:0000313" key="6">
    <source>
        <dbReference type="Proteomes" id="UP000005238"/>
    </source>
</evidence>
<dbReference type="HOGENOM" id="CLU_063602_0_0_1"/>